<comment type="similarity">
    <text evidence="2">Belongs to the chromate ion transporter (CHR) (TC 2.A.51) family.</text>
</comment>
<dbReference type="PANTHER" id="PTHR43663:SF1">
    <property type="entry name" value="CHROMATE TRANSPORTER"/>
    <property type="match status" value="1"/>
</dbReference>
<dbReference type="STRING" id="1235591.CAK95_14570"/>
<keyword evidence="3" id="KW-1003">Cell membrane</keyword>
<sequence length="176" mass="18489">MKSTDPLVTLAAHFAMLSLFAIGGANAGLPEMHRLAVEVEHWMTDQQFADLFAIAQVTPGPNVIISTLIGYQVAGIMGAFVATVAVCGPTCVATFFITRVWDRFRTAPLRIAIQAGLVPVSVGLLAASAWILAQSTDKTVIAFAVTAATALIGFFTRVNPLWIFAAAALLGGIGLM</sequence>
<dbReference type="InterPro" id="IPR003370">
    <property type="entry name" value="Chromate_transpt"/>
</dbReference>
<dbReference type="AlphaFoldDB" id="A0A1W6ZRZ8"/>
<dbReference type="EMBL" id="CP021112">
    <property type="protein sequence ID" value="ARQ00164.1"/>
    <property type="molecule type" value="Genomic_DNA"/>
</dbReference>
<keyword evidence="5" id="KW-1133">Transmembrane helix</keyword>
<evidence type="ECO:0000256" key="5">
    <source>
        <dbReference type="ARBA" id="ARBA00022989"/>
    </source>
</evidence>
<evidence type="ECO:0000256" key="1">
    <source>
        <dbReference type="ARBA" id="ARBA00004651"/>
    </source>
</evidence>
<gene>
    <name evidence="7" type="ORF">CAK95_14570</name>
</gene>
<dbReference type="PANTHER" id="PTHR43663">
    <property type="entry name" value="CHROMATE TRANSPORT PROTEIN-RELATED"/>
    <property type="match status" value="1"/>
</dbReference>
<comment type="subcellular location">
    <subcellularLocation>
        <location evidence="1">Cell membrane</location>
        <topology evidence="1">Multi-pass membrane protein</topology>
    </subcellularLocation>
</comment>
<evidence type="ECO:0000256" key="2">
    <source>
        <dbReference type="ARBA" id="ARBA00005262"/>
    </source>
</evidence>
<dbReference type="Pfam" id="PF02417">
    <property type="entry name" value="Chromate_transp"/>
    <property type="match status" value="1"/>
</dbReference>
<name>A0A1W6ZRZ8_9HYPH</name>
<evidence type="ECO:0000313" key="8">
    <source>
        <dbReference type="Proteomes" id="UP000194137"/>
    </source>
</evidence>
<dbReference type="GO" id="GO:0005886">
    <property type="term" value="C:plasma membrane"/>
    <property type="evidence" value="ECO:0007669"/>
    <property type="project" value="UniProtKB-SubCell"/>
</dbReference>
<dbReference type="KEGG" id="psin:CAK95_14570"/>
<evidence type="ECO:0000256" key="3">
    <source>
        <dbReference type="ARBA" id="ARBA00022475"/>
    </source>
</evidence>
<reference evidence="7 8" key="1">
    <citation type="submission" date="2017-05" db="EMBL/GenBank/DDBJ databases">
        <title>Full genome sequence of Pseudorhodoplanes sinuspersici.</title>
        <authorList>
            <person name="Dastgheib S.M.M."/>
            <person name="Shavandi M."/>
            <person name="Tirandaz H."/>
        </authorList>
    </citation>
    <scope>NUCLEOTIDE SEQUENCE [LARGE SCALE GENOMIC DNA]</scope>
    <source>
        <strain evidence="7 8">RIPI110</strain>
    </source>
</reference>
<dbReference type="GO" id="GO:0015109">
    <property type="term" value="F:chromate transmembrane transporter activity"/>
    <property type="evidence" value="ECO:0007669"/>
    <property type="project" value="InterPro"/>
</dbReference>
<keyword evidence="4" id="KW-0812">Transmembrane</keyword>
<keyword evidence="6" id="KW-0472">Membrane</keyword>
<dbReference type="InterPro" id="IPR052518">
    <property type="entry name" value="CHR_Transporter"/>
</dbReference>
<keyword evidence="8" id="KW-1185">Reference proteome</keyword>
<dbReference type="RefSeq" id="WP_086088562.1">
    <property type="nucleotide sequence ID" value="NZ_CP021112.1"/>
</dbReference>
<accession>A0A1W6ZRZ8</accession>
<organism evidence="7 8">
    <name type="scientific">Pseudorhodoplanes sinuspersici</name>
    <dbReference type="NCBI Taxonomy" id="1235591"/>
    <lineage>
        <taxon>Bacteria</taxon>
        <taxon>Pseudomonadati</taxon>
        <taxon>Pseudomonadota</taxon>
        <taxon>Alphaproteobacteria</taxon>
        <taxon>Hyphomicrobiales</taxon>
        <taxon>Pseudorhodoplanes</taxon>
    </lineage>
</organism>
<dbReference type="OrthoDB" id="556585at2"/>
<evidence type="ECO:0000256" key="4">
    <source>
        <dbReference type="ARBA" id="ARBA00022692"/>
    </source>
</evidence>
<evidence type="ECO:0000313" key="7">
    <source>
        <dbReference type="EMBL" id="ARQ00164.1"/>
    </source>
</evidence>
<proteinExistence type="inferred from homology"/>
<protein>
    <submittedName>
        <fullName evidence="7">Chromate transporter</fullName>
    </submittedName>
</protein>
<evidence type="ECO:0000256" key="6">
    <source>
        <dbReference type="ARBA" id="ARBA00023136"/>
    </source>
</evidence>
<dbReference type="Proteomes" id="UP000194137">
    <property type="component" value="Chromosome"/>
</dbReference>